<proteinExistence type="predicted"/>
<evidence type="ECO:0000313" key="1">
    <source>
        <dbReference type="EMBL" id="BDD01384.1"/>
    </source>
</evidence>
<reference evidence="1 2" key="1">
    <citation type="submission" date="2021-12" db="EMBL/GenBank/DDBJ databases">
        <title>Genome sequencing of bacteria with rrn-lacking chromosome and rrn-plasmid.</title>
        <authorList>
            <person name="Anda M."/>
            <person name="Iwasaki W."/>
        </authorList>
    </citation>
    <scope>NUCLEOTIDE SEQUENCE [LARGE SCALE GENOMIC DNA]</scope>
    <source>
        <strain evidence="1 2">NBRC 101262</strain>
        <plasmid evidence="1 2">pPP2</plasmid>
    </source>
</reference>
<accession>A0ABM7VK79</accession>
<keyword evidence="1" id="KW-0614">Plasmid</keyword>
<geneLocation type="plasmid" evidence="1 2">
    <name>pPP2</name>
</geneLocation>
<organism evidence="1 2">
    <name type="scientific">Persicobacter psychrovividus</name>
    <dbReference type="NCBI Taxonomy" id="387638"/>
    <lineage>
        <taxon>Bacteria</taxon>
        <taxon>Pseudomonadati</taxon>
        <taxon>Bacteroidota</taxon>
        <taxon>Cytophagia</taxon>
        <taxon>Cytophagales</taxon>
        <taxon>Persicobacteraceae</taxon>
        <taxon>Persicobacter</taxon>
    </lineage>
</organism>
<dbReference type="EMBL" id="AP025294">
    <property type="protein sequence ID" value="BDD01384.1"/>
    <property type="molecule type" value="Genomic_DNA"/>
</dbReference>
<keyword evidence="2" id="KW-1185">Reference proteome</keyword>
<protein>
    <submittedName>
        <fullName evidence="1">Uncharacterized protein</fullName>
    </submittedName>
</protein>
<evidence type="ECO:0000313" key="2">
    <source>
        <dbReference type="Proteomes" id="UP001354989"/>
    </source>
</evidence>
<dbReference type="Proteomes" id="UP001354989">
    <property type="component" value="Plasmid pPP2"/>
</dbReference>
<sequence length="105" mass="12181">MPKINSPSIFLTKILVVVESILAIETSETFEFTPLLSSNFLLLFHYGWLLLDRCLIFVIIEILVASFRSDFSNLLTDVDWEQRCVYGALGILSFRSWRFISKPKF</sequence>
<name>A0ABM7VK79_9BACT</name>
<gene>
    <name evidence="1" type="ORF">PEPS_36640</name>
</gene>